<keyword evidence="3" id="KW-1185">Reference proteome</keyword>
<gene>
    <name evidence="2" type="ORF">PSH57_11200</name>
</gene>
<sequence length="44" mass="5059">MSLIQSARLNGHDPYAYLKDVLTRLPTQRASEITELLPHRWAPV</sequence>
<dbReference type="InterPro" id="IPR039552">
    <property type="entry name" value="IS66_C"/>
</dbReference>
<reference evidence="2 3" key="1">
    <citation type="submission" date="2023-02" db="EMBL/GenBank/DDBJ databases">
        <title>Evolution of Hrp T3SS in non-pathogenic Pseudomonas fluorescens.</title>
        <authorList>
            <person name="Liao K."/>
            <person name="Wei H."/>
            <person name="Gu Y."/>
        </authorList>
    </citation>
    <scope>NUCLEOTIDE SEQUENCE [LARGE SCALE GENOMIC DNA]</scope>
    <source>
        <strain evidence="2 3">FP205</strain>
    </source>
</reference>
<dbReference type="Pfam" id="PF13817">
    <property type="entry name" value="DDE_Tnp_IS66_C"/>
    <property type="match status" value="1"/>
</dbReference>
<evidence type="ECO:0000313" key="3">
    <source>
        <dbReference type="Proteomes" id="UP001230339"/>
    </source>
</evidence>
<evidence type="ECO:0000313" key="2">
    <source>
        <dbReference type="EMBL" id="WLH15467.1"/>
    </source>
</evidence>
<organism evidence="2 3">
    <name type="scientific">Pseudomonas hefeiensis</name>
    <dbReference type="NCBI Taxonomy" id="2738125"/>
    <lineage>
        <taxon>Bacteria</taxon>
        <taxon>Pseudomonadati</taxon>
        <taxon>Pseudomonadota</taxon>
        <taxon>Gammaproteobacteria</taxon>
        <taxon>Pseudomonadales</taxon>
        <taxon>Pseudomonadaceae</taxon>
        <taxon>Pseudomonas</taxon>
    </lineage>
</organism>
<dbReference type="Proteomes" id="UP001230339">
    <property type="component" value="Chromosome"/>
</dbReference>
<dbReference type="EMBL" id="CP117449">
    <property type="protein sequence ID" value="WLH15467.1"/>
    <property type="molecule type" value="Genomic_DNA"/>
</dbReference>
<proteinExistence type="predicted"/>
<protein>
    <submittedName>
        <fullName evidence="2">Transposase domain-containing protein</fullName>
    </submittedName>
</protein>
<feature type="domain" description="Transposase IS66 C-terminal" evidence="1">
    <location>
        <begin position="2"/>
        <end position="39"/>
    </location>
</feature>
<evidence type="ECO:0000259" key="1">
    <source>
        <dbReference type="Pfam" id="PF13817"/>
    </source>
</evidence>
<name>A0ABY9GIS1_9PSED</name>
<accession>A0ABY9GIS1</accession>